<dbReference type="STRING" id="758803.SAMN05421803_12173"/>
<evidence type="ECO:0000313" key="3">
    <source>
        <dbReference type="Proteomes" id="UP000184452"/>
    </source>
</evidence>
<name>A0A1M6SYA0_9ACTN</name>
<protein>
    <recommendedName>
        <fullName evidence="4">SWIM-type domain-containing protein</fullName>
    </recommendedName>
</protein>
<evidence type="ECO:0000313" key="2">
    <source>
        <dbReference type="EMBL" id="SHK49617.1"/>
    </source>
</evidence>
<feature type="region of interest" description="Disordered" evidence="1">
    <location>
        <begin position="206"/>
        <end position="237"/>
    </location>
</feature>
<evidence type="ECO:0008006" key="4">
    <source>
        <dbReference type="Google" id="ProtNLM"/>
    </source>
</evidence>
<dbReference type="PANTHER" id="PTHR38133:SF1">
    <property type="entry name" value="SLR1429 PROTEIN"/>
    <property type="match status" value="1"/>
</dbReference>
<organism evidence="2 3">
    <name type="scientific">Nocardiopsis flavescens</name>
    <dbReference type="NCBI Taxonomy" id="758803"/>
    <lineage>
        <taxon>Bacteria</taxon>
        <taxon>Bacillati</taxon>
        <taxon>Actinomycetota</taxon>
        <taxon>Actinomycetes</taxon>
        <taxon>Streptosporangiales</taxon>
        <taxon>Nocardiopsidaceae</taxon>
        <taxon>Nocardiopsis</taxon>
    </lineage>
</organism>
<accession>A0A1M6SYA0</accession>
<dbReference type="AlphaFoldDB" id="A0A1M6SYA0"/>
<sequence length="237" mass="25165">MTWGCARTVASWGPVEPASVGWLDVRPGLAAARVSRDRRHHWVTVRRPPLPRPVRDLVVAEVSADPALCEQVLLGRAPAALAAVFRSRRAELFPSGPAGFDLSCSCPEPECAHGMQVVAAMARAFDADPYLLLAWRGLERWELLLPLSRGAPQVRVGPAAASSFWERPDPLPPCPVWTGDPGGHRPPGAGTDPWAAAQAYLCSPGTDALRDGRGSLEGADGPSDVAERVSGTGDETT</sequence>
<gene>
    <name evidence="2" type="ORF">SAMN05421803_12173</name>
</gene>
<dbReference type="OrthoDB" id="188274at2"/>
<dbReference type="Proteomes" id="UP000184452">
    <property type="component" value="Unassembled WGS sequence"/>
</dbReference>
<proteinExistence type="predicted"/>
<keyword evidence="3" id="KW-1185">Reference proteome</keyword>
<dbReference type="RefSeq" id="WP_073382610.1">
    <property type="nucleotide sequence ID" value="NZ_FQZK01000021.1"/>
</dbReference>
<reference evidence="2 3" key="1">
    <citation type="submission" date="2016-11" db="EMBL/GenBank/DDBJ databases">
        <authorList>
            <person name="Jaros S."/>
            <person name="Januszkiewicz K."/>
            <person name="Wedrychowicz H."/>
        </authorList>
    </citation>
    <scope>NUCLEOTIDE SEQUENCE [LARGE SCALE GENOMIC DNA]</scope>
    <source>
        <strain evidence="2 3">CGMCC 4.5723</strain>
    </source>
</reference>
<dbReference type="PANTHER" id="PTHR38133">
    <property type="entry name" value="SLR1429 PROTEIN"/>
    <property type="match status" value="1"/>
</dbReference>
<evidence type="ECO:0000256" key="1">
    <source>
        <dbReference type="SAM" id="MobiDB-lite"/>
    </source>
</evidence>
<dbReference type="EMBL" id="FQZK01000021">
    <property type="protein sequence ID" value="SHK49617.1"/>
    <property type="molecule type" value="Genomic_DNA"/>
</dbReference>